<sequence length="366" mass="40218">MTLSPFTDQCAGLAGAPRLDLQWVRHQVDTALDRFLDRKVRTALDTCLPPLIGVLRDFVEGGRRLRPLFLYCGWAARGDEPDVEAAARVGAAIELFHSFALIHADVVEAAGVRGGKPTVHRKLAEHYTAPAGWEEARWFGVSTAILLGDLCLSWSDEVFGEAGLDEERRREARALLHVMRTELIAGQYLDLTTESHNPLRDAWRLVRLKTARYSVELPLRIGAVLGGADRRVLNACRAYGRPVGEAFQLRDDLLRVFGDPGAAGEPDLDDLCRGRRTVLMALAWKHATSAQRELIVALHGKPGLNHGEARRLRQVVVDTGADARVEHLIRIRTERALAVLRVAPVAPAVKGALTELATSVASRGSR</sequence>
<dbReference type="InterPro" id="IPR000092">
    <property type="entry name" value="Polyprenyl_synt"/>
</dbReference>
<reference evidence="8" key="1">
    <citation type="submission" date="2016-10" db="EMBL/GenBank/DDBJ databases">
        <authorList>
            <person name="Varghese N."/>
            <person name="Submissions S."/>
        </authorList>
    </citation>
    <scope>NUCLEOTIDE SEQUENCE [LARGE SCALE GENOMIC DNA]</scope>
    <source>
        <strain evidence="8">CGMCC 4.3525</strain>
    </source>
</reference>
<comment type="similarity">
    <text evidence="2 6">Belongs to the FPP/GGPP synthase family.</text>
</comment>
<accession>A0A1H9UCI0</accession>
<dbReference type="AlphaFoldDB" id="A0A1H9UCI0"/>
<keyword evidence="8" id="KW-1185">Reference proteome</keyword>
<dbReference type="OrthoDB" id="4497239at2"/>
<dbReference type="PANTHER" id="PTHR12001">
    <property type="entry name" value="GERANYLGERANYL PYROPHOSPHATE SYNTHASE"/>
    <property type="match status" value="1"/>
</dbReference>
<dbReference type="SUPFAM" id="SSF48576">
    <property type="entry name" value="Terpenoid synthases"/>
    <property type="match status" value="1"/>
</dbReference>
<evidence type="ECO:0000256" key="4">
    <source>
        <dbReference type="ARBA" id="ARBA00022723"/>
    </source>
</evidence>
<dbReference type="EMBL" id="FOFR01000021">
    <property type="protein sequence ID" value="SES06854.1"/>
    <property type="molecule type" value="Genomic_DNA"/>
</dbReference>
<gene>
    <name evidence="7" type="ORF">SAMN05216188_12111</name>
</gene>
<evidence type="ECO:0000256" key="5">
    <source>
        <dbReference type="ARBA" id="ARBA00022842"/>
    </source>
</evidence>
<evidence type="ECO:0000313" key="8">
    <source>
        <dbReference type="Proteomes" id="UP000199352"/>
    </source>
</evidence>
<comment type="cofactor">
    <cofactor evidence="1">
        <name>Mg(2+)</name>
        <dbReference type="ChEBI" id="CHEBI:18420"/>
    </cofactor>
</comment>
<protein>
    <submittedName>
        <fullName evidence="7">Geranylgeranyl diphosphate synthase, type I</fullName>
    </submittedName>
</protein>
<dbReference type="InterPro" id="IPR008949">
    <property type="entry name" value="Isoprenoid_synthase_dom_sf"/>
</dbReference>
<evidence type="ECO:0000313" key="7">
    <source>
        <dbReference type="EMBL" id="SES06854.1"/>
    </source>
</evidence>
<keyword evidence="4" id="KW-0479">Metal-binding</keyword>
<dbReference type="Proteomes" id="UP000199352">
    <property type="component" value="Unassembled WGS sequence"/>
</dbReference>
<dbReference type="STRING" id="402600.SAMN05216188_12111"/>
<dbReference type="GO" id="GO:0004659">
    <property type="term" value="F:prenyltransferase activity"/>
    <property type="evidence" value="ECO:0007669"/>
    <property type="project" value="InterPro"/>
</dbReference>
<keyword evidence="5" id="KW-0460">Magnesium</keyword>
<evidence type="ECO:0000256" key="3">
    <source>
        <dbReference type="ARBA" id="ARBA00022679"/>
    </source>
</evidence>
<name>A0A1H9UCI0_9PSEU</name>
<dbReference type="CDD" id="cd00685">
    <property type="entry name" value="Trans_IPPS_HT"/>
    <property type="match status" value="1"/>
</dbReference>
<evidence type="ECO:0000256" key="6">
    <source>
        <dbReference type="RuleBase" id="RU004466"/>
    </source>
</evidence>
<dbReference type="GO" id="GO:0046872">
    <property type="term" value="F:metal ion binding"/>
    <property type="evidence" value="ECO:0007669"/>
    <property type="project" value="UniProtKB-KW"/>
</dbReference>
<keyword evidence="3 6" id="KW-0808">Transferase</keyword>
<dbReference type="GO" id="GO:0008299">
    <property type="term" value="P:isoprenoid biosynthetic process"/>
    <property type="evidence" value="ECO:0007669"/>
    <property type="project" value="InterPro"/>
</dbReference>
<dbReference type="Gene3D" id="1.10.600.10">
    <property type="entry name" value="Farnesyl Diphosphate Synthase"/>
    <property type="match status" value="1"/>
</dbReference>
<evidence type="ECO:0000256" key="2">
    <source>
        <dbReference type="ARBA" id="ARBA00006706"/>
    </source>
</evidence>
<organism evidence="7 8">
    <name type="scientific">Lentzea xinjiangensis</name>
    <dbReference type="NCBI Taxonomy" id="402600"/>
    <lineage>
        <taxon>Bacteria</taxon>
        <taxon>Bacillati</taxon>
        <taxon>Actinomycetota</taxon>
        <taxon>Actinomycetes</taxon>
        <taxon>Pseudonocardiales</taxon>
        <taxon>Pseudonocardiaceae</taxon>
        <taxon>Lentzea</taxon>
    </lineage>
</organism>
<dbReference type="PANTHER" id="PTHR12001:SF85">
    <property type="entry name" value="SHORT CHAIN ISOPRENYL DIPHOSPHATE SYNTHASE"/>
    <property type="match status" value="1"/>
</dbReference>
<dbReference type="RefSeq" id="WP_089958470.1">
    <property type="nucleotide sequence ID" value="NZ_FOFR01000021.1"/>
</dbReference>
<evidence type="ECO:0000256" key="1">
    <source>
        <dbReference type="ARBA" id="ARBA00001946"/>
    </source>
</evidence>
<dbReference type="Pfam" id="PF00348">
    <property type="entry name" value="polyprenyl_synt"/>
    <property type="match status" value="1"/>
</dbReference>
<proteinExistence type="inferred from homology"/>